<dbReference type="Pfam" id="PF07707">
    <property type="entry name" value="BACK"/>
    <property type="match status" value="1"/>
</dbReference>
<dbReference type="EMBL" id="CM002912">
    <property type="protein sequence ID" value="KMY99092.1"/>
    <property type="molecule type" value="Genomic_DNA"/>
</dbReference>
<proteinExistence type="predicted"/>
<evidence type="ECO:0000313" key="3">
    <source>
        <dbReference type="EMBL" id="KMY99092.1"/>
    </source>
</evidence>
<dbReference type="GO" id="GO:0050804">
    <property type="term" value="P:modulation of chemical synaptic transmission"/>
    <property type="evidence" value="ECO:0007669"/>
    <property type="project" value="TreeGrafter"/>
</dbReference>
<dbReference type="GO" id="GO:0008344">
    <property type="term" value="P:adult locomotory behavior"/>
    <property type="evidence" value="ECO:0007669"/>
    <property type="project" value="TreeGrafter"/>
</dbReference>
<reference evidence="2 4" key="1">
    <citation type="journal article" date="2007" name="Nature">
        <title>Evolution of genes and genomes on the Drosophila phylogeny.</title>
        <authorList>
            <consortium name="Drosophila 12 Genomes Consortium"/>
            <person name="Clark A.G."/>
            <person name="Eisen M.B."/>
            <person name="Smith D.R."/>
            <person name="Bergman C.M."/>
            <person name="Oliver B."/>
            <person name="Markow T.A."/>
            <person name="Kaufman T.C."/>
            <person name="Kellis M."/>
            <person name="Gelbart W."/>
            <person name="Iyer V.N."/>
            <person name="Pollard D.A."/>
            <person name="Sackton T.B."/>
            <person name="Larracuente A.M."/>
            <person name="Singh N.D."/>
            <person name="Abad J.P."/>
            <person name="Abt D.N."/>
            <person name="Adryan B."/>
            <person name="Aguade M."/>
            <person name="Akashi H."/>
            <person name="Anderson W.W."/>
            <person name="Aquadro C.F."/>
            <person name="Ardell D.H."/>
            <person name="Arguello R."/>
            <person name="Artieri C.G."/>
            <person name="Barbash D.A."/>
            <person name="Barker D."/>
            <person name="Barsanti P."/>
            <person name="Batterham P."/>
            <person name="Batzoglou S."/>
            <person name="Begun D."/>
            <person name="Bhutkar A."/>
            <person name="Blanco E."/>
            <person name="Bosak S.A."/>
            <person name="Bradley R.K."/>
            <person name="Brand A.D."/>
            <person name="Brent M.R."/>
            <person name="Brooks A.N."/>
            <person name="Brown R.H."/>
            <person name="Butlin R.K."/>
            <person name="Caggese C."/>
            <person name="Calvi B.R."/>
            <person name="Bernardo de Carvalho A."/>
            <person name="Caspi A."/>
            <person name="Castrezana S."/>
            <person name="Celniker S.E."/>
            <person name="Chang J.L."/>
            <person name="Chapple C."/>
            <person name="Chatterji S."/>
            <person name="Chinwalla A."/>
            <person name="Civetta A."/>
            <person name="Clifton S.W."/>
            <person name="Comeron J.M."/>
            <person name="Costello J.C."/>
            <person name="Coyne J.A."/>
            <person name="Daub J."/>
            <person name="David R.G."/>
            <person name="Delcher A.L."/>
            <person name="Delehaunty K."/>
            <person name="Do C.B."/>
            <person name="Ebling H."/>
            <person name="Edwards K."/>
            <person name="Eickbush T."/>
            <person name="Evans J.D."/>
            <person name="Filipski A."/>
            <person name="Findeiss S."/>
            <person name="Freyhult E."/>
            <person name="Fulton L."/>
            <person name="Fulton R."/>
            <person name="Garcia A.C."/>
            <person name="Gardiner A."/>
            <person name="Garfield D.A."/>
            <person name="Garvin B.E."/>
            <person name="Gibson G."/>
            <person name="Gilbert D."/>
            <person name="Gnerre S."/>
            <person name="Godfrey J."/>
            <person name="Good R."/>
            <person name="Gotea V."/>
            <person name="Gravely B."/>
            <person name="Greenberg A.J."/>
            <person name="Griffiths-Jones S."/>
            <person name="Gross S."/>
            <person name="Guigo R."/>
            <person name="Gustafson E.A."/>
            <person name="Haerty W."/>
            <person name="Hahn M.W."/>
            <person name="Halligan D.L."/>
            <person name="Halpern A.L."/>
            <person name="Halter G.M."/>
            <person name="Han M.V."/>
            <person name="Heger A."/>
            <person name="Hillier L."/>
            <person name="Hinrichs A.S."/>
            <person name="Holmes I."/>
            <person name="Hoskins R.A."/>
            <person name="Hubisz M.J."/>
            <person name="Hultmark D."/>
            <person name="Huntley M.A."/>
            <person name="Jaffe D.B."/>
            <person name="Jagadeeshan S."/>
            <person name="Jeck W.R."/>
            <person name="Johnson J."/>
            <person name="Jones C.D."/>
            <person name="Jordan W.C."/>
            <person name="Karpen G.H."/>
            <person name="Kataoka E."/>
            <person name="Keightley P.D."/>
            <person name="Kheradpour P."/>
            <person name="Kirkness E.F."/>
            <person name="Koerich L.B."/>
            <person name="Kristiansen K."/>
            <person name="Kudrna D."/>
            <person name="Kulathinal R.J."/>
            <person name="Kumar S."/>
            <person name="Kwok R."/>
            <person name="Lander E."/>
            <person name="Langley C.H."/>
            <person name="Lapoint R."/>
            <person name="Lazzaro B.P."/>
            <person name="Lee S.J."/>
            <person name="Levesque L."/>
            <person name="Li R."/>
            <person name="Lin C.F."/>
            <person name="Lin M.F."/>
            <person name="Lindblad-Toh K."/>
            <person name="Llopart A."/>
            <person name="Long M."/>
            <person name="Low L."/>
            <person name="Lozovsky E."/>
            <person name="Lu J."/>
            <person name="Luo M."/>
            <person name="Machado C.A."/>
            <person name="Makalowski W."/>
            <person name="Marzo M."/>
            <person name="Matsuda M."/>
            <person name="Matzkin L."/>
            <person name="McAllister B."/>
            <person name="McBride C.S."/>
            <person name="McKernan B."/>
            <person name="McKernan K."/>
            <person name="Mendez-Lago M."/>
            <person name="Minx P."/>
            <person name="Mollenhauer M.U."/>
            <person name="Montooth K."/>
            <person name="Mount S.M."/>
            <person name="Mu X."/>
            <person name="Myers E."/>
            <person name="Negre B."/>
            <person name="Newfeld S."/>
            <person name="Nielsen R."/>
            <person name="Noor M.A."/>
            <person name="O'Grady P."/>
            <person name="Pachter L."/>
            <person name="Papaceit M."/>
            <person name="Parisi M.J."/>
            <person name="Parisi M."/>
            <person name="Parts L."/>
            <person name="Pedersen J.S."/>
            <person name="Pesole G."/>
            <person name="Phillippy A.M."/>
            <person name="Ponting C.P."/>
            <person name="Pop M."/>
            <person name="Porcelli D."/>
            <person name="Powell J.R."/>
            <person name="Prohaska S."/>
            <person name="Pruitt K."/>
            <person name="Puig M."/>
            <person name="Quesneville H."/>
            <person name="Ram K.R."/>
            <person name="Rand D."/>
            <person name="Rasmussen M.D."/>
            <person name="Reed L.K."/>
            <person name="Reenan R."/>
            <person name="Reily A."/>
            <person name="Remington K.A."/>
            <person name="Rieger T.T."/>
            <person name="Ritchie M.G."/>
            <person name="Robin C."/>
            <person name="Rogers Y.H."/>
            <person name="Rohde C."/>
            <person name="Rozas J."/>
            <person name="Rubenfield M.J."/>
            <person name="Ruiz A."/>
            <person name="Russo S."/>
            <person name="Salzberg S.L."/>
            <person name="Sanchez-Gracia A."/>
            <person name="Saranga D.J."/>
            <person name="Sato H."/>
            <person name="Schaeffer S.W."/>
            <person name="Schatz M.C."/>
            <person name="Schlenke T."/>
            <person name="Schwartz R."/>
            <person name="Segarra C."/>
            <person name="Singh R.S."/>
            <person name="Sirot L."/>
            <person name="Sirota M."/>
            <person name="Sisneros N.B."/>
            <person name="Smith C.D."/>
            <person name="Smith T.F."/>
            <person name="Spieth J."/>
            <person name="Stage D.E."/>
            <person name="Stark A."/>
            <person name="Stephan W."/>
            <person name="Strausberg R.L."/>
            <person name="Strempel S."/>
            <person name="Sturgill D."/>
            <person name="Sutton G."/>
            <person name="Sutton G.G."/>
            <person name="Tao W."/>
            <person name="Teichmann S."/>
            <person name="Tobari Y.N."/>
            <person name="Tomimura Y."/>
            <person name="Tsolas J.M."/>
            <person name="Valente V.L."/>
            <person name="Venter E."/>
            <person name="Venter J.C."/>
            <person name="Vicario S."/>
            <person name="Vieira F.G."/>
            <person name="Vilella A.J."/>
            <person name="Villasante A."/>
            <person name="Walenz B."/>
            <person name="Wang J."/>
            <person name="Wasserman M."/>
            <person name="Watts T."/>
            <person name="Wilson D."/>
            <person name="Wilson R.K."/>
            <person name="Wing R.A."/>
            <person name="Wolfner M.F."/>
            <person name="Wong A."/>
            <person name="Wong G.K."/>
            <person name="Wu C.I."/>
            <person name="Wu G."/>
            <person name="Yamamoto D."/>
            <person name="Yang H.P."/>
            <person name="Yang S.P."/>
            <person name="Yorke J.A."/>
            <person name="Yoshida K."/>
            <person name="Zdobnov E."/>
            <person name="Zhang P."/>
            <person name="Zhang Y."/>
            <person name="Zimin A.V."/>
            <person name="Baldwin J."/>
            <person name="Abdouelleil A."/>
            <person name="Abdulkadir J."/>
            <person name="Abebe A."/>
            <person name="Abera B."/>
            <person name="Abreu J."/>
            <person name="Acer S.C."/>
            <person name="Aftuck L."/>
            <person name="Alexander A."/>
            <person name="An P."/>
            <person name="Anderson E."/>
            <person name="Anderson S."/>
            <person name="Arachi H."/>
            <person name="Azer M."/>
            <person name="Bachantsang P."/>
            <person name="Barry A."/>
            <person name="Bayul T."/>
            <person name="Berlin A."/>
            <person name="Bessette D."/>
            <person name="Bloom T."/>
            <person name="Blye J."/>
            <person name="Boguslavskiy L."/>
            <person name="Bonnet C."/>
            <person name="Boukhgalter B."/>
            <person name="Bourzgui I."/>
            <person name="Brown A."/>
            <person name="Cahill P."/>
            <person name="Channer S."/>
            <person name="Cheshatsang Y."/>
            <person name="Chuda L."/>
            <person name="Citroen M."/>
            <person name="Collymore A."/>
            <person name="Cooke P."/>
            <person name="Costello M."/>
            <person name="D'Aco K."/>
            <person name="Daza R."/>
            <person name="De Haan G."/>
            <person name="DeGray S."/>
            <person name="DeMaso C."/>
            <person name="Dhargay N."/>
            <person name="Dooley K."/>
            <person name="Dooley E."/>
            <person name="Doricent M."/>
            <person name="Dorje P."/>
            <person name="Dorjee K."/>
            <person name="Dupes A."/>
            <person name="Elong R."/>
            <person name="Falk J."/>
            <person name="Farina A."/>
            <person name="Faro S."/>
            <person name="Ferguson D."/>
            <person name="Fisher S."/>
            <person name="Foley C.D."/>
            <person name="Franke A."/>
            <person name="Friedrich D."/>
            <person name="Gadbois L."/>
            <person name="Gearin G."/>
            <person name="Gearin C.R."/>
            <person name="Giannoukos G."/>
            <person name="Goode T."/>
            <person name="Graham J."/>
            <person name="Grandbois E."/>
            <person name="Grewal S."/>
            <person name="Gyaltsen K."/>
            <person name="Hafez N."/>
            <person name="Hagos B."/>
            <person name="Hall J."/>
            <person name="Henson C."/>
            <person name="Hollinger A."/>
            <person name="Honan T."/>
            <person name="Huard M.D."/>
            <person name="Hughes L."/>
            <person name="Hurhula B."/>
            <person name="Husby M.E."/>
            <person name="Kamat A."/>
            <person name="Kanga B."/>
            <person name="Kashin S."/>
            <person name="Khazanovich D."/>
            <person name="Kisner P."/>
            <person name="Lance K."/>
            <person name="Lara M."/>
            <person name="Lee W."/>
            <person name="Lennon N."/>
            <person name="Letendre F."/>
            <person name="LeVine R."/>
            <person name="Lipovsky A."/>
            <person name="Liu X."/>
            <person name="Liu J."/>
            <person name="Liu S."/>
            <person name="Lokyitsang T."/>
            <person name="Lokyitsang Y."/>
            <person name="Lubonja R."/>
            <person name="Lui A."/>
            <person name="MacDonald P."/>
            <person name="Magnisalis V."/>
            <person name="Maru K."/>
            <person name="Matthews C."/>
            <person name="McCusker W."/>
            <person name="McDonough S."/>
            <person name="Mehta T."/>
            <person name="Meldrim J."/>
            <person name="Meneus L."/>
            <person name="Mihai O."/>
            <person name="Mihalev A."/>
            <person name="Mihova T."/>
            <person name="Mittelman R."/>
            <person name="Mlenga V."/>
            <person name="Montmayeur A."/>
            <person name="Mulrain L."/>
            <person name="Navidi A."/>
            <person name="Naylor J."/>
            <person name="Negash T."/>
            <person name="Nguyen T."/>
            <person name="Nguyen N."/>
            <person name="Nicol R."/>
            <person name="Norbu C."/>
            <person name="Norbu N."/>
            <person name="Novod N."/>
            <person name="O'Neill B."/>
            <person name="Osman S."/>
            <person name="Markiewicz E."/>
            <person name="Oyono O.L."/>
            <person name="Patti C."/>
            <person name="Phunkhang P."/>
            <person name="Pierre F."/>
            <person name="Priest M."/>
            <person name="Raghuraman S."/>
            <person name="Rege F."/>
            <person name="Reyes R."/>
            <person name="Rise C."/>
            <person name="Rogov P."/>
            <person name="Ross K."/>
            <person name="Ryan E."/>
            <person name="Settipalli S."/>
            <person name="Shea T."/>
            <person name="Sherpa N."/>
            <person name="Shi L."/>
            <person name="Shih D."/>
            <person name="Sparrow T."/>
            <person name="Spaulding J."/>
            <person name="Stalker J."/>
            <person name="Stange-Thomann N."/>
            <person name="Stavropoulos S."/>
            <person name="Stone C."/>
            <person name="Strader C."/>
            <person name="Tesfaye S."/>
            <person name="Thomson T."/>
            <person name="Thoulutsang Y."/>
            <person name="Thoulutsang D."/>
            <person name="Topham K."/>
            <person name="Topping I."/>
            <person name="Tsamla T."/>
            <person name="Vassiliev H."/>
            <person name="Vo A."/>
            <person name="Wangchuk T."/>
            <person name="Wangdi T."/>
            <person name="Weiand M."/>
            <person name="Wilkinson J."/>
            <person name="Wilson A."/>
            <person name="Yadav S."/>
            <person name="Young G."/>
            <person name="Yu Q."/>
            <person name="Zembek L."/>
            <person name="Zhong D."/>
            <person name="Zimmer A."/>
            <person name="Zwirko Z."/>
            <person name="Jaffe D.B."/>
            <person name="Alvarez P."/>
            <person name="Brockman W."/>
            <person name="Butler J."/>
            <person name="Chin C."/>
            <person name="Gnerre S."/>
            <person name="Grabherr M."/>
            <person name="Kleber M."/>
            <person name="Mauceli E."/>
            <person name="MacCallum I."/>
        </authorList>
    </citation>
    <scope>NUCLEOTIDE SEQUENCE [LARGE SCALE GENOMIC DNA]</scope>
    <source>
        <strain evidence="2">Mixed</strain>
        <strain evidence="4">mosaic</strain>
    </source>
</reference>
<organism evidence="2 4">
    <name type="scientific">Drosophila simulans</name>
    <name type="common">Fruit fly</name>
    <dbReference type="NCBI Taxonomy" id="7240"/>
    <lineage>
        <taxon>Eukaryota</taxon>
        <taxon>Metazoa</taxon>
        <taxon>Ecdysozoa</taxon>
        <taxon>Arthropoda</taxon>
        <taxon>Hexapoda</taxon>
        <taxon>Insecta</taxon>
        <taxon>Pterygota</taxon>
        <taxon>Neoptera</taxon>
        <taxon>Endopterygota</taxon>
        <taxon>Diptera</taxon>
        <taxon>Brachycera</taxon>
        <taxon>Muscomorpha</taxon>
        <taxon>Ephydroidea</taxon>
        <taxon>Drosophilidae</taxon>
        <taxon>Drosophila</taxon>
        <taxon>Sophophora</taxon>
    </lineage>
</organism>
<reference evidence="3" key="3">
    <citation type="journal article" date="2013" name="Genome Res.">
        <title>A second-generation assembly of the Drosophila simulans genome provides new insights into patterns of lineage-specific divergence.</title>
        <authorList>
            <person name="Hu T.T."/>
            <person name="Eisen M.B."/>
            <person name="Thornton K.R."/>
            <person name="Andolfatto P."/>
        </authorList>
    </citation>
    <scope>NUCLEOTIDE SEQUENCE [LARGE SCALE GENOMIC DNA]</scope>
    <source>
        <strain evidence="3">W501</strain>
    </source>
</reference>
<dbReference type="HOGENOM" id="CLU_2335871_0_0_1"/>
<reference evidence="2" key="2">
    <citation type="submission" date="2008-06" db="EMBL/GenBank/DDBJ databases">
        <authorList>
            <consortium name="FlyBase"/>
        </authorList>
    </citation>
    <scope>NUCLEOTIDE SEQUENCE</scope>
    <source>
        <strain evidence="2">Mixed</strain>
        <strain evidence="3">W501</strain>
    </source>
</reference>
<dbReference type="Gene3D" id="1.25.40.420">
    <property type="match status" value="1"/>
</dbReference>
<dbReference type="InterPro" id="IPR011705">
    <property type="entry name" value="BACK"/>
</dbReference>
<dbReference type="KEGG" id="dsi:Dsimw501_GD14335"/>
<accession>B4QQP0</accession>
<dbReference type="OrthoDB" id="9997739at2759"/>
<evidence type="ECO:0000313" key="4">
    <source>
        <dbReference type="Proteomes" id="UP000000304"/>
    </source>
</evidence>
<sequence length="98" mass="11183">MSACMILDAARLYNLEKLTEVCLMFMDRNADDVLLHDTFDTLSKESLEEVLRRDCFFAPEVQIFSSIFGGERGRIDVSIAQHPGRVSRRAAGWRCNLL</sequence>
<name>B4QQP0_DROSI</name>
<dbReference type="Proteomes" id="UP000035880">
    <property type="component" value="Chromosome 3L"/>
</dbReference>
<dbReference type="AlphaFoldDB" id="B4QQP0"/>
<protein>
    <submittedName>
        <fullName evidence="2">GD14335</fullName>
    </submittedName>
</protein>
<reference evidence="3" key="4">
    <citation type="submission" date="2014-06" db="EMBL/GenBank/DDBJ databases">
        <authorList>
            <person name="Hu T."/>
            <person name="Eisen M.B."/>
            <person name="Thornton K.R."/>
            <person name="Andolfatto P."/>
        </authorList>
    </citation>
    <scope>NUCLEOTIDE SEQUENCE</scope>
    <source>
        <strain evidence="3">W501</strain>
    </source>
</reference>
<dbReference type="Bgee" id="FBgn0186020">
    <property type="expression patterns" value="Expressed in male reproductive system and 3 other cell types or tissues"/>
</dbReference>
<feature type="domain" description="BACK" evidence="1">
    <location>
        <begin position="4"/>
        <end position="67"/>
    </location>
</feature>
<dbReference type="GO" id="GO:0005737">
    <property type="term" value="C:cytoplasm"/>
    <property type="evidence" value="ECO:0007669"/>
    <property type="project" value="TreeGrafter"/>
</dbReference>
<dbReference type="Proteomes" id="UP000000304">
    <property type="component" value="Chromosome 3L"/>
</dbReference>
<dbReference type="PANTHER" id="PTHR46306:SF1">
    <property type="entry name" value="BTB_POZ DOMAIN-CONTAINING PROTEIN 9"/>
    <property type="match status" value="1"/>
</dbReference>
<evidence type="ECO:0000313" key="2">
    <source>
        <dbReference type="EMBL" id="EDX10142.1"/>
    </source>
</evidence>
<dbReference type="PANTHER" id="PTHR46306">
    <property type="entry name" value="BTB/POZ DOMAIN-CONTAINING PROTEIN 9"/>
    <property type="match status" value="1"/>
</dbReference>
<keyword evidence="4" id="KW-1185">Reference proteome</keyword>
<dbReference type="InterPro" id="IPR052407">
    <property type="entry name" value="BTB_POZ_domain_cont_9"/>
</dbReference>
<dbReference type="EMBL" id="CM000363">
    <property type="protein sequence ID" value="EDX10142.1"/>
    <property type="molecule type" value="Genomic_DNA"/>
</dbReference>
<gene>
    <name evidence="2" type="primary">Dsim\GD14335</name>
    <name evidence="2" type="ORF">Dsim_GD14335</name>
    <name evidence="3" type="ORF">Dsimw501_GD14335</name>
</gene>
<dbReference type="GO" id="GO:0048512">
    <property type="term" value="P:circadian behavior"/>
    <property type="evidence" value="ECO:0007669"/>
    <property type="project" value="TreeGrafter"/>
</dbReference>
<dbReference type="STRING" id="7240.B4QQP0"/>
<evidence type="ECO:0000259" key="1">
    <source>
        <dbReference type="Pfam" id="PF07707"/>
    </source>
</evidence>
<dbReference type="EMBL" id="CM002912">
    <property type="protein sequence ID" value="KMY99093.1"/>
    <property type="molecule type" value="Genomic_DNA"/>
</dbReference>